<dbReference type="PANTHER" id="PTHR14136:SF17">
    <property type="entry name" value="BTB_POZ DOMAIN-CONTAINING PROTEIN KCTD9"/>
    <property type="match status" value="1"/>
</dbReference>
<keyword evidence="2" id="KW-0472">Membrane</keyword>
<evidence type="ECO:0000256" key="2">
    <source>
        <dbReference type="SAM" id="Phobius"/>
    </source>
</evidence>
<dbReference type="PANTHER" id="PTHR14136">
    <property type="entry name" value="BTB_POZ DOMAIN-CONTAINING PROTEIN KCTD9"/>
    <property type="match status" value="1"/>
</dbReference>
<evidence type="ECO:0000313" key="3">
    <source>
        <dbReference type="EMBL" id="ROP41846.1"/>
    </source>
</evidence>
<feature type="compositionally biased region" description="Polar residues" evidence="1">
    <location>
        <begin position="1"/>
        <end position="16"/>
    </location>
</feature>
<evidence type="ECO:0000313" key="4">
    <source>
        <dbReference type="Proteomes" id="UP000268727"/>
    </source>
</evidence>
<name>A0A3N1HH95_9PSEU</name>
<dbReference type="InterPro" id="IPR051082">
    <property type="entry name" value="Pentapeptide-BTB/POZ_domain"/>
</dbReference>
<dbReference type="Pfam" id="PF00805">
    <property type="entry name" value="Pentapeptide"/>
    <property type="match status" value="3"/>
</dbReference>
<comment type="caution">
    <text evidence="3">The sequence shown here is derived from an EMBL/GenBank/DDBJ whole genome shotgun (WGS) entry which is preliminary data.</text>
</comment>
<proteinExistence type="predicted"/>
<feature type="region of interest" description="Disordered" evidence="1">
    <location>
        <begin position="1"/>
        <end position="21"/>
    </location>
</feature>
<dbReference type="AlphaFoldDB" id="A0A3N1HH95"/>
<dbReference type="Gene3D" id="2.160.20.80">
    <property type="entry name" value="E3 ubiquitin-protein ligase SopA"/>
    <property type="match status" value="2"/>
</dbReference>
<keyword evidence="2" id="KW-1133">Transmembrane helix</keyword>
<dbReference type="InterPro" id="IPR001646">
    <property type="entry name" value="5peptide_repeat"/>
</dbReference>
<protein>
    <submittedName>
        <fullName evidence="3">Uncharacterized protein YjbI with pentapeptide repeats</fullName>
    </submittedName>
</protein>
<dbReference type="Proteomes" id="UP000268727">
    <property type="component" value="Unassembled WGS sequence"/>
</dbReference>
<keyword evidence="2" id="KW-0812">Transmembrane</keyword>
<dbReference type="SUPFAM" id="SSF141571">
    <property type="entry name" value="Pentapeptide repeat-like"/>
    <property type="match status" value="1"/>
</dbReference>
<sequence>MTTRGRTASKPSTSGTGRDMPTIAQTVTALITAATAIGALIFTGLSLNATRDQVAAAQAQNRVAEQGQFTDRYTKAIEQIGQQGADRLQVRLGGIYALERLAHDSPRDQSTIIEVLSAFVRTNAPRPPLRPFEDTSCPDQTVSPDVQAALTVMGRRNGSKDEVRVNLTSVCLIRANLDGANFSGADFSGSYLSEASLVEANLVGADMRANLSRTDMTRASLVGAKMSIAWMQNAVLYEADLTGAKMNDANLSGANLYHADLTGADLTNANLVITTATGATLIRTDLTSADFSHSSLKDARLLGTRLIDTNLTSSDLSGAFLAAVDHSGTIVQDVVVDSHTTGIWW</sequence>
<dbReference type="EMBL" id="RJKM01000001">
    <property type="protein sequence ID" value="ROP41846.1"/>
    <property type="molecule type" value="Genomic_DNA"/>
</dbReference>
<evidence type="ECO:0000256" key="1">
    <source>
        <dbReference type="SAM" id="MobiDB-lite"/>
    </source>
</evidence>
<keyword evidence="4" id="KW-1185">Reference proteome</keyword>
<accession>A0A3N1HH95</accession>
<gene>
    <name evidence="3" type="ORF">EDD40_7309</name>
</gene>
<reference evidence="3 4" key="1">
    <citation type="submission" date="2018-11" db="EMBL/GenBank/DDBJ databases">
        <title>Sequencing the genomes of 1000 actinobacteria strains.</title>
        <authorList>
            <person name="Klenk H.-P."/>
        </authorList>
    </citation>
    <scope>NUCLEOTIDE SEQUENCE [LARGE SCALE GENOMIC DNA]</scope>
    <source>
        <strain evidence="3 4">DSM 44231</strain>
    </source>
</reference>
<feature type="transmembrane region" description="Helical" evidence="2">
    <location>
        <begin position="27"/>
        <end position="47"/>
    </location>
</feature>
<organism evidence="3 4">
    <name type="scientific">Saccharothrix texasensis</name>
    <dbReference type="NCBI Taxonomy" id="103734"/>
    <lineage>
        <taxon>Bacteria</taxon>
        <taxon>Bacillati</taxon>
        <taxon>Actinomycetota</taxon>
        <taxon>Actinomycetes</taxon>
        <taxon>Pseudonocardiales</taxon>
        <taxon>Pseudonocardiaceae</taxon>
        <taxon>Saccharothrix</taxon>
    </lineage>
</organism>